<dbReference type="Proteomes" id="UP001317532">
    <property type="component" value="Chromosome"/>
</dbReference>
<dbReference type="InterPro" id="IPR051533">
    <property type="entry name" value="WaaL-like"/>
</dbReference>
<evidence type="ECO:0000256" key="2">
    <source>
        <dbReference type="ARBA" id="ARBA00022692"/>
    </source>
</evidence>
<dbReference type="EMBL" id="AP025523">
    <property type="protein sequence ID" value="BDE07674.1"/>
    <property type="molecule type" value="Genomic_DNA"/>
</dbReference>
<keyword evidence="4 5" id="KW-0472">Membrane</keyword>
<dbReference type="AlphaFoldDB" id="A0AAN1XZ86"/>
<dbReference type="Pfam" id="PF04932">
    <property type="entry name" value="Wzy_C"/>
    <property type="match status" value="1"/>
</dbReference>
<evidence type="ECO:0000256" key="1">
    <source>
        <dbReference type="ARBA" id="ARBA00004141"/>
    </source>
</evidence>
<feature type="transmembrane region" description="Helical" evidence="5">
    <location>
        <begin position="223"/>
        <end position="255"/>
    </location>
</feature>
<feature type="transmembrane region" description="Helical" evidence="5">
    <location>
        <begin position="409"/>
        <end position="429"/>
    </location>
</feature>
<evidence type="ECO:0000256" key="4">
    <source>
        <dbReference type="ARBA" id="ARBA00023136"/>
    </source>
</evidence>
<accession>A0AAN1XZ86</accession>
<evidence type="ECO:0000313" key="7">
    <source>
        <dbReference type="EMBL" id="BDE07674.1"/>
    </source>
</evidence>
<dbReference type="KEGG" id="vab:WPS_29500"/>
<evidence type="ECO:0000256" key="3">
    <source>
        <dbReference type="ARBA" id="ARBA00022989"/>
    </source>
</evidence>
<dbReference type="PANTHER" id="PTHR37422">
    <property type="entry name" value="TEICHURONIC ACID BIOSYNTHESIS PROTEIN TUAE"/>
    <property type="match status" value="1"/>
</dbReference>
<proteinExistence type="predicted"/>
<feature type="transmembrane region" description="Helical" evidence="5">
    <location>
        <begin position="385"/>
        <end position="403"/>
    </location>
</feature>
<feature type="transmembrane region" description="Helical" evidence="5">
    <location>
        <begin position="20"/>
        <end position="36"/>
    </location>
</feature>
<reference evidence="7 8" key="1">
    <citation type="journal article" date="2022" name="ISME Commun">
        <title>Vulcanimicrobium alpinus gen. nov. sp. nov., the first cultivated representative of the candidate phylum 'Eremiobacterota', is a metabolically versatile aerobic anoxygenic phototroph.</title>
        <authorList>
            <person name="Yabe S."/>
            <person name="Muto K."/>
            <person name="Abe K."/>
            <person name="Yokota A."/>
            <person name="Staudigel H."/>
            <person name="Tebo B.M."/>
        </authorList>
    </citation>
    <scope>NUCLEOTIDE SEQUENCE [LARGE SCALE GENOMIC DNA]</scope>
    <source>
        <strain evidence="7 8">WC8-2</strain>
    </source>
</reference>
<gene>
    <name evidence="7" type="ORF">WPS_29500</name>
</gene>
<evidence type="ECO:0000259" key="6">
    <source>
        <dbReference type="Pfam" id="PF04932"/>
    </source>
</evidence>
<feature type="transmembrane region" description="Helical" evidence="5">
    <location>
        <begin position="96"/>
        <end position="115"/>
    </location>
</feature>
<feature type="transmembrane region" description="Helical" evidence="5">
    <location>
        <begin position="359"/>
        <end position="378"/>
    </location>
</feature>
<feature type="transmembrane region" description="Helical" evidence="5">
    <location>
        <begin position="200"/>
        <end position="217"/>
    </location>
</feature>
<evidence type="ECO:0000256" key="5">
    <source>
        <dbReference type="SAM" id="Phobius"/>
    </source>
</evidence>
<dbReference type="PANTHER" id="PTHR37422:SF13">
    <property type="entry name" value="LIPOPOLYSACCHARIDE BIOSYNTHESIS PROTEIN PA4999-RELATED"/>
    <property type="match status" value="1"/>
</dbReference>
<feature type="transmembrane region" description="Helical" evidence="5">
    <location>
        <begin position="267"/>
        <end position="287"/>
    </location>
</feature>
<feature type="domain" description="O-antigen ligase-related" evidence="6">
    <location>
        <begin position="226"/>
        <end position="366"/>
    </location>
</feature>
<dbReference type="InterPro" id="IPR007016">
    <property type="entry name" value="O-antigen_ligase-rel_domated"/>
</dbReference>
<sequence>MILHPMTVTLRHETHVPIDLLSALVYVACALGVALLTRRRAAFGVAALLLLAPFDLARYVGPTTITTLKAGVLGLLVGLASSRVDVAAFRTFPVRVMLGAFAATFAAIAISAVHAQNLGAVVREGFKDGEYFVLFAAAVAAFATDPDDRPFWRTLEAVVVLVCASALGEYAIGAHSGIFLRHQEIVWPRIAGALEGPNQLAGYFDVMIPVVVARALVHRDRLLVAVIALAAITDVLTISRAGIVGMLLGVGAVIVVLRPPQRVAWRYLAAVAVVAAIGIAAALRAGVPAGYFSLDQQTQAADHLGNRSQLAHAAIVLWRTSPITGVGAGNYELDLPQAGLPGVRTHANNLYLQSLAEGGIIGLIATIGMFAATIGVLWRSGVRRPLVVGALGATVALAAHQTLDDLFFFPKVATAFWLVCGVAVAEIAARRIFERRRASAYVGAMPAATSAK</sequence>
<keyword evidence="8" id="KW-1185">Reference proteome</keyword>
<comment type="subcellular location">
    <subcellularLocation>
        <location evidence="1">Membrane</location>
        <topology evidence="1">Multi-pass membrane protein</topology>
    </subcellularLocation>
</comment>
<name>A0AAN1XZ86_UNVUL</name>
<evidence type="ECO:0000313" key="8">
    <source>
        <dbReference type="Proteomes" id="UP001317532"/>
    </source>
</evidence>
<keyword evidence="3 5" id="KW-1133">Transmembrane helix</keyword>
<feature type="transmembrane region" description="Helical" evidence="5">
    <location>
        <begin position="67"/>
        <end position="84"/>
    </location>
</feature>
<protein>
    <recommendedName>
        <fullName evidence="6">O-antigen ligase-related domain-containing protein</fullName>
    </recommendedName>
</protein>
<keyword evidence="2 5" id="KW-0812">Transmembrane</keyword>
<feature type="transmembrane region" description="Helical" evidence="5">
    <location>
        <begin position="157"/>
        <end position="180"/>
    </location>
</feature>
<organism evidence="7 8">
    <name type="scientific">Vulcanimicrobium alpinum</name>
    <dbReference type="NCBI Taxonomy" id="3016050"/>
    <lineage>
        <taxon>Bacteria</taxon>
        <taxon>Bacillati</taxon>
        <taxon>Vulcanimicrobiota</taxon>
        <taxon>Vulcanimicrobiia</taxon>
        <taxon>Vulcanimicrobiales</taxon>
        <taxon>Vulcanimicrobiaceae</taxon>
        <taxon>Vulcanimicrobium</taxon>
    </lineage>
</organism>
<dbReference type="GO" id="GO:0016020">
    <property type="term" value="C:membrane"/>
    <property type="evidence" value="ECO:0007669"/>
    <property type="project" value="UniProtKB-SubCell"/>
</dbReference>